<evidence type="ECO:0000313" key="1">
    <source>
        <dbReference type="EMBL" id="VFQ71991.1"/>
    </source>
</evidence>
<keyword evidence="2" id="KW-1185">Reference proteome</keyword>
<sequence>MAAKEISPSMAAAQNMPRVGVAVQTSRRRHRCAIAVAGPRVGTLGRHLLCSDLFSRLYPSPYSTHSFCFFYTQINSALVFNLD</sequence>
<organism evidence="1 2">
    <name type="scientific">Cuscuta campestris</name>
    <dbReference type="NCBI Taxonomy" id="132261"/>
    <lineage>
        <taxon>Eukaryota</taxon>
        <taxon>Viridiplantae</taxon>
        <taxon>Streptophyta</taxon>
        <taxon>Embryophyta</taxon>
        <taxon>Tracheophyta</taxon>
        <taxon>Spermatophyta</taxon>
        <taxon>Magnoliopsida</taxon>
        <taxon>eudicotyledons</taxon>
        <taxon>Gunneridae</taxon>
        <taxon>Pentapetalae</taxon>
        <taxon>asterids</taxon>
        <taxon>lamiids</taxon>
        <taxon>Solanales</taxon>
        <taxon>Convolvulaceae</taxon>
        <taxon>Cuscuteae</taxon>
        <taxon>Cuscuta</taxon>
        <taxon>Cuscuta subgen. Grammica</taxon>
        <taxon>Cuscuta sect. Cleistogrammica</taxon>
    </lineage>
</organism>
<gene>
    <name evidence="1" type="ORF">CCAM_LOCUS13767</name>
</gene>
<dbReference type="Proteomes" id="UP000595140">
    <property type="component" value="Unassembled WGS sequence"/>
</dbReference>
<dbReference type="AlphaFoldDB" id="A0A484L734"/>
<evidence type="ECO:0000313" key="2">
    <source>
        <dbReference type="Proteomes" id="UP000595140"/>
    </source>
</evidence>
<reference evidence="1 2" key="1">
    <citation type="submission" date="2018-04" db="EMBL/GenBank/DDBJ databases">
        <authorList>
            <person name="Vogel A."/>
        </authorList>
    </citation>
    <scope>NUCLEOTIDE SEQUENCE [LARGE SCALE GENOMIC DNA]</scope>
</reference>
<proteinExistence type="predicted"/>
<dbReference type="EMBL" id="OOIL02001104">
    <property type="protein sequence ID" value="VFQ71991.1"/>
    <property type="molecule type" value="Genomic_DNA"/>
</dbReference>
<protein>
    <submittedName>
        <fullName evidence="1">Uncharacterized protein</fullName>
    </submittedName>
</protein>
<accession>A0A484L734</accession>
<name>A0A484L734_9ASTE</name>